<protein>
    <submittedName>
        <fullName evidence="3">Histidine triad (HIT) protein</fullName>
    </submittedName>
</protein>
<feature type="domain" description="HIT" evidence="2">
    <location>
        <begin position="36"/>
        <end position="104"/>
    </location>
</feature>
<dbReference type="InterPro" id="IPR011146">
    <property type="entry name" value="HIT-like"/>
</dbReference>
<evidence type="ECO:0000313" key="4">
    <source>
        <dbReference type="Proteomes" id="UP000031258"/>
    </source>
</evidence>
<keyword evidence="4" id="KW-1185">Reference proteome</keyword>
<dbReference type="InterPro" id="IPR036265">
    <property type="entry name" value="HIT-like_sf"/>
</dbReference>
<sequence>MNFELHPKLNEDTIFIHDFSLSRLLLIKDANFKWFVLVPRVEGLREIIDVNEENRILLFKEICDISEFLKQSYFPYKLNIAAIGNIVEQLHIHIILRYKDDPLYPNPVWGNNLPKKEYTNAEIELIINSIKQYFA</sequence>
<dbReference type="Pfam" id="PF01230">
    <property type="entry name" value="HIT"/>
    <property type="match status" value="1"/>
</dbReference>
<organism evidence="3 4">
    <name type="scientific">Candidatus Jidaibacter acanthamoebae</name>
    <dbReference type="NCBI Taxonomy" id="86105"/>
    <lineage>
        <taxon>Bacteria</taxon>
        <taxon>Pseudomonadati</taxon>
        <taxon>Pseudomonadota</taxon>
        <taxon>Alphaproteobacteria</taxon>
        <taxon>Rickettsiales</taxon>
        <taxon>Candidatus Midichloriaceae</taxon>
        <taxon>Candidatus Jidaibacter</taxon>
    </lineage>
</organism>
<comment type="caution">
    <text evidence="3">The sequence shown here is derived from an EMBL/GenBank/DDBJ whole genome shotgun (WGS) entry which is preliminary data.</text>
</comment>
<dbReference type="PIRSF" id="PIRSF000714">
    <property type="entry name" value="HIT"/>
    <property type="match status" value="1"/>
</dbReference>
<evidence type="ECO:0000259" key="2">
    <source>
        <dbReference type="PROSITE" id="PS51084"/>
    </source>
</evidence>
<dbReference type="STRING" id="86105.NF27_EY01950"/>
<name>A0A0C1QHV6_9RICK</name>
<evidence type="ECO:0000313" key="3">
    <source>
        <dbReference type="EMBL" id="KIE05099.1"/>
    </source>
</evidence>
<dbReference type="Proteomes" id="UP000031258">
    <property type="component" value="Unassembled WGS sequence"/>
</dbReference>
<dbReference type="Gene3D" id="3.30.428.10">
    <property type="entry name" value="HIT-like"/>
    <property type="match status" value="1"/>
</dbReference>
<accession>A0A0C1QHV6</accession>
<reference evidence="3 4" key="1">
    <citation type="submission" date="2014-11" db="EMBL/GenBank/DDBJ databases">
        <title>A Rickettsiales Symbiont of Amoebae With Ancient Features.</title>
        <authorList>
            <person name="Schulz F."/>
            <person name="Martijn J."/>
            <person name="Wascher F."/>
            <person name="Kostanjsek R."/>
            <person name="Ettema T.J."/>
            <person name="Horn M."/>
        </authorList>
    </citation>
    <scope>NUCLEOTIDE SEQUENCE [LARGE SCALE GENOMIC DNA]</scope>
    <source>
        <strain evidence="3 4">UWC36</strain>
    </source>
</reference>
<evidence type="ECO:0000256" key="1">
    <source>
        <dbReference type="PROSITE-ProRule" id="PRU00464"/>
    </source>
</evidence>
<dbReference type="SUPFAM" id="SSF54197">
    <property type="entry name" value="HIT-like"/>
    <property type="match status" value="1"/>
</dbReference>
<dbReference type="OrthoDB" id="9799145at2"/>
<proteinExistence type="predicted"/>
<dbReference type="RefSeq" id="WP_039457224.1">
    <property type="nucleotide sequence ID" value="NZ_JSWE01000124.1"/>
</dbReference>
<dbReference type="EMBL" id="JSWE01000124">
    <property type="protein sequence ID" value="KIE05099.1"/>
    <property type="molecule type" value="Genomic_DNA"/>
</dbReference>
<gene>
    <name evidence="3" type="ORF">NF27_EY01950</name>
</gene>
<comment type="caution">
    <text evidence="1">Lacks conserved residue(s) required for the propagation of feature annotation.</text>
</comment>
<dbReference type="PROSITE" id="PS51084">
    <property type="entry name" value="HIT_2"/>
    <property type="match status" value="1"/>
</dbReference>
<dbReference type="GO" id="GO:0003824">
    <property type="term" value="F:catalytic activity"/>
    <property type="evidence" value="ECO:0007669"/>
    <property type="project" value="InterPro"/>
</dbReference>
<dbReference type="InterPro" id="IPR026026">
    <property type="entry name" value="HIT_Hint"/>
</dbReference>
<dbReference type="AlphaFoldDB" id="A0A0C1QHV6"/>